<dbReference type="PROSITE" id="PS01124">
    <property type="entry name" value="HTH_ARAC_FAMILY_2"/>
    <property type="match status" value="1"/>
</dbReference>
<keyword evidence="3" id="KW-0804">Transcription</keyword>
<dbReference type="Pfam" id="PF12833">
    <property type="entry name" value="HTH_18"/>
    <property type="match status" value="1"/>
</dbReference>
<evidence type="ECO:0000259" key="4">
    <source>
        <dbReference type="PROSITE" id="PS01124"/>
    </source>
</evidence>
<reference evidence="5 6" key="1">
    <citation type="submission" date="2020-02" db="EMBL/GenBank/DDBJ databases">
        <authorList>
            <person name="Li X.-J."/>
            <person name="Feng X.-M."/>
        </authorList>
    </citation>
    <scope>NUCLEOTIDE SEQUENCE [LARGE SCALE GENOMIC DNA]</scope>
    <source>
        <strain evidence="5 6">CGMCC 4.7225</strain>
    </source>
</reference>
<dbReference type="EMBL" id="JAAGOB010000002">
    <property type="protein sequence ID" value="NED94717.1"/>
    <property type="molecule type" value="Genomic_DNA"/>
</dbReference>
<keyword evidence="2" id="KW-0238">DNA-binding</keyword>
<evidence type="ECO:0000256" key="3">
    <source>
        <dbReference type="ARBA" id="ARBA00023163"/>
    </source>
</evidence>
<organism evidence="5 6">
    <name type="scientific">Phytoactinopolyspora alkaliphila</name>
    <dbReference type="NCBI Taxonomy" id="1783498"/>
    <lineage>
        <taxon>Bacteria</taxon>
        <taxon>Bacillati</taxon>
        <taxon>Actinomycetota</taxon>
        <taxon>Actinomycetes</taxon>
        <taxon>Jiangellales</taxon>
        <taxon>Jiangellaceae</taxon>
        <taxon>Phytoactinopolyspora</taxon>
    </lineage>
</organism>
<dbReference type="PANTHER" id="PTHR46796:SF15">
    <property type="entry name" value="BLL1074 PROTEIN"/>
    <property type="match status" value="1"/>
</dbReference>
<dbReference type="Pfam" id="PF20240">
    <property type="entry name" value="DUF6597"/>
    <property type="match status" value="1"/>
</dbReference>
<dbReference type="GO" id="GO:0043565">
    <property type="term" value="F:sequence-specific DNA binding"/>
    <property type="evidence" value="ECO:0007669"/>
    <property type="project" value="InterPro"/>
</dbReference>
<dbReference type="InterPro" id="IPR046532">
    <property type="entry name" value="DUF6597"/>
</dbReference>
<dbReference type="PANTHER" id="PTHR46796">
    <property type="entry name" value="HTH-TYPE TRANSCRIPTIONAL ACTIVATOR RHAS-RELATED"/>
    <property type="match status" value="1"/>
</dbReference>
<evidence type="ECO:0000256" key="2">
    <source>
        <dbReference type="ARBA" id="ARBA00023125"/>
    </source>
</evidence>
<dbReference type="InterPro" id="IPR050204">
    <property type="entry name" value="AraC_XylS_family_regulators"/>
</dbReference>
<dbReference type="Proteomes" id="UP000469185">
    <property type="component" value="Unassembled WGS sequence"/>
</dbReference>
<dbReference type="GO" id="GO:0003700">
    <property type="term" value="F:DNA-binding transcription factor activity"/>
    <property type="evidence" value="ECO:0007669"/>
    <property type="project" value="InterPro"/>
</dbReference>
<protein>
    <submittedName>
        <fullName evidence="5">Helix-turn-helix domain-containing protein</fullName>
    </submittedName>
</protein>
<evidence type="ECO:0000256" key="1">
    <source>
        <dbReference type="ARBA" id="ARBA00023015"/>
    </source>
</evidence>
<dbReference type="InterPro" id="IPR018060">
    <property type="entry name" value="HTH_AraC"/>
</dbReference>
<keyword evidence="6" id="KW-1185">Reference proteome</keyword>
<sequence>MYRERPSVIAHAVAWSGSVDTQAREHLVLPDGCMDLLWVNDELLVAGPDDSAHRASWAPSRPYVGLRFGAGVGPRVLGLPAREVRNQRIPLSQIWPAAHVRAARDDLLRGCDAAEALERVALRRLSDANPPDPLAAGVVELLGRGTRVDQVAWSVGVSSRQLHRRCLDAFGYGPKTLARILRLQRALDLGRAGRSAAEAAAASGYADQAHMSREVKAMTGVTFGSVITANTAEPQPA</sequence>
<dbReference type="Gene3D" id="1.10.10.60">
    <property type="entry name" value="Homeodomain-like"/>
    <property type="match status" value="1"/>
</dbReference>
<keyword evidence="1" id="KW-0805">Transcription regulation</keyword>
<name>A0A6N9YID5_9ACTN</name>
<dbReference type="AlphaFoldDB" id="A0A6N9YID5"/>
<feature type="domain" description="HTH araC/xylS-type" evidence="4">
    <location>
        <begin position="132"/>
        <end position="229"/>
    </location>
</feature>
<proteinExistence type="predicted"/>
<dbReference type="RefSeq" id="WP_163816700.1">
    <property type="nucleotide sequence ID" value="NZ_JAAGOB010000002.1"/>
</dbReference>
<dbReference type="SMART" id="SM00342">
    <property type="entry name" value="HTH_ARAC"/>
    <property type="match status" value="1"/>
</dbReference>
<accession>A0A6N9YID5</accession>
<evidence type="ECO:0000313" key="6">
    <source>
        <dbReference type="Proteomes" id="UP000469185"/>
    </source>
</evidence>
<gene>
    <name evidence="5" type="ORF">G1H11_05275</name>
</gene>
<evidence type="ECO:0000313" key="5">
    <source>
        <dbReference type="EMBL" id="NED94717.1"/>
    </source>
</evidence>
<comment type="caution">
    <text evidence="5">The sequence shown here is derived from an EMBL/GenBank/DDBJ whole genome shotgun (WGS) entry which is preliminary data.</text>
</comment>